<dbReference type="PRINTS" id="PR00458">
    <property type="entry name" value="PEROXIDASE"/>
</dbReference>
<keyword evidence="11" id="KW-0106">Calcium</keyword>
<gene>
    <name evidence="14" type="ORF">JRO89_XS15G0003200</name>
</gene>
<dbReference type="SUPFAM" id="SSF48113">
    <property type="entry name" value="Heme-dependent peroxidases"/>
    <property type="match status" value="1"/>
</dbReference>
<sequence>MLQASIQRHNCREILSVIMGLTLLTLAAVILFFQSVDSQLQVGFYSNSCSLVEFIVKDEVRKGFIKDRGVAAGLVRMHFHDCFVRGCDASVLIDSTPSNTAEKDSAVNNPSLRGFEVIDNAKARLEFMCKGVVSCADIVAFAARDSVEITGGLGYDVPAGRRDGRVSLASESLTNLPPPTFTVNQLTQFFANKGLTQEEMVTLSGAHTIGRSHCTSFSNRLYNFNGTTSQDPSLNPVYAAQLMNQCPQGNANANLVVPMNPASPSITDVGYYNDILKNRGLFTSDQTLLTNPATARQVNQNAVNPMFWKTKFAAAMVKMGQFGVLTGSAGEIRANCRVSNS</sequence>
<organism evidence="14 15">
    <name type="scientific">Xanthoceras sorbifolium</name>
    <dbReference type="NCBI Taxonomy" id="99658"/>
    <lineage>
        <taxon>Eukaryota</taxon>
        <taxon>Viridiplantae</taxon>
        <taxon>Streptophyta</taxon>
        <taxon>Embryophyta</taxon>
        <taxon>Tracheophyta</taxon>
        <taxon>Spermatophyta</taxon>
        <taxon>Magnoliopsida</taxon>
        <taxon>eudicotyledons</taxon>
        <taxon>Gunneridae</taxon>
        <taxon>Pentapetalae</taxon>
        <taxon>rosids</taxon>
        <taxon>malvids</taxon>
        <taxon>Sapindales</taxon>
        <taxon>Sapindaceae</taxon>
        <taxon>Xanthoceroideae</taxon>
        <taxon>Xanthoceras</taxon>
    </lineage>
</organism>
<evidence type="ECO:0000313" key="15">
    <source>
        <dbReference type="Proteomes" id="UP000827721"/>
    </source>
</evidence>
<keyword evidence="6 11" id="KW-0349">Heme</keyword>
<dbReference type="Gene3D" id="1.10.420.10">
    <property type="entry name" value="Peroxidase, domain 2"/>
    <property type="match status" value="1"/>
</dbReference>
<comment type="cofactor">
    <cofactor evidence="11">
        <name>heme b</name>
        <dbReference type="ChEBI" id="CHEBI:60344"/>
    </cofactor>
    <text evidence="11">Binds 1 heme b (iron(II)-protoporphyrin IX) group per subunit.</text>
</comment>
<dbReference type="PROSITE" id="PS00436">
    <property type="entry name" value="PEROXIDASE_2"/>
    <property type="match status" value="1"/>
</dbReference>
<keyword evidence="12" id="KW-0812">Transmembrane</keyword>
<evidence type="ECO:0000256" key="3">
    <source>
        <dbReference type="ARBA" id="ARBA00006873"/>
    </source>
</evidence>
<evidence type="ECO:0000256" key="5">
    <source>
        <dbReference type="ARBA" id="ARBA00022559"/>
    </source>
</evidence>
<evidence type="ECO:0000256" key="10">
    <source>
        <dbReference type="ARBA" id="ARBA00023157"/>
    </source>
</evidence>
<evidence type="ECO:0000256" key="1">
    <source>
        <dbReference type="ARBA" id="ARBA00000189"/>
    </source>
</evidence>
<dbReference type="InterPro" id="IPR002016">
    <property type="entry name" value="Haem_peroxidase"/>
</dbReference>
<dbReference type="Pfam" id="PF00141">
    <property type="entry name" value="peroxidase"/>
    <property type="match status" value="1"/>
</dbReference>
<evidence type="ECO:0000256" key="6">
    <source>
        <dbReference type="ARBA" id="ARBA00022617"/>
    </source>
</evidence>
<dbReference type="PANTHER" id="PTHR31517:SF84">
    <property type="entry name" value="PEROXIDASE"/>
    <property type="match status" value="1"/>
</dbReference>
<name>A0ABQ8H0H7_9ROSI</name>
<dbReference type="InterPro" id="IPR000823">
    <property type="entry name" value="Peroxidase_pln"/>
</dbReference>
<comment type="caution">
    <text evidence="14">The sequence shown here is derived from an EMBL/GenBank/DDBJ whole genome shotgun (WGS) entry which is preliminary data.</text>
</comment>
<keyword evidence="15" id="KW-1185">Reference proteome</keyword>
<keyword evidence="9 11" id="KW-0408">Iron</keyword>
<feature type="transmembrane region" description="Helical" evidence="12">
    <location>
        <begin position="12"/>
        <end position="33"/>
    </location>
</feature>
<evidence type="ECO:0000256" key="12">
    <source>
        <dbReference type="SAM" id="Phobius"/>
    </source>
</evidence>
<reference evidence="14 15" key="1">
    <citation type="submission" date="2021-02" db="EMBL/GenBank/DDBJ databases">
        <title>Plant Genome Project.</title>
        <authorList>
            <person name="Zhang R.-G."/>
        </authorList>
    </citation>
    <scope>NUCLEOTIDE SEQUENCE [LARGE SCALE GENOMIC DNA]</scope>
    <source>
        <tissue evidence="14">Leaves</tissue>
    </source>
</reference>
<evidence type="ECO:0000256" key="2">
    <source>
        <dbReference type="ARBA" id="ARBA00002322"/>
    </source>
</evidence>
<comment type="function">
    <text evidence="2">Removal of H(2)O(2), oxidation of toxic reductants, biosynthesis and degradation of lignin, suberization, auxin catabolism, response to environmental stresses such as wounding, pathogen attack and oxidative stress. These functions might be dependent on each isozyme/isoform in each plant tissue.</text>
</comment>
<protein>
    <recommendedName>
        <fullName evidence="4 11">Peroxidase</fullName>
        <ecNumber evidence="4 11">1.11.1.7</ecNumber>
    </recommendedName>
</protein>
<evidence type="ECO:0000313" key="14">
    <source>
        <dbReference type="EMBL" id="KAH7543704.1"/>
    </source>
</evidence>
<dbReference type="InterPro" id="IPR019794">
    <property type="entry name" value="Peroxidases_AS"/>
</dbReference>
<dbReference type="PRINTS" id="PR00461">
    <property type="entry name" value="PLPEROXIDASE"/>
</dbReference>
<dbReference type="InterPro" id="IPR033905">
    <property type="entry name" value="Secretory_peroxidase"/>
</dbReference>
<proteinExistence type="inferred from homology"/>
<comment type="similarity">
    <text evidence="11">Belongs to the peroxidase family. Classical plant (class III) peroxidase subfamily.</text>
</comment>
<keyword evidence="8 11" id="KW-0560">Oxidoreductase</keyword>
<dbReference type="PROSITE" id="PS50873">
    <property type="entry name" value="PEROXIDASE_4"/>
    <property type="match status" value="1"/>
</dbReference>
<comment type="subcellular location">
    <subcellularLocation>
        <location evidence="11">Secreted</location>
    </subcellularLocation>
</comment>
<keyword evidence="11" id="KW-0964">Secreted</keyword>
<dbReference type="Proteomes" id="UP000827721">
    <property type="component" value="Unassembled WGS sequence"/>
</dbReference>
<dbReference type="InterPro" id="IPR019793">
    <property type="entry name" value="Peroxidases_heam-ligand_BS"/>
</dbReference>
<dbReference type="PROSITE" id="PS00435">
    <property type="entry name" value="PEROXIDASE_1"/>
    <property type="match status" value="1"/>
</dbReference>
<keyword evidence="12" id="KW-1133">Transmembrane helix</keyword>
<keyword evidence="12" id="KW-0472">Membrane</keyword>
<evidence type="ECO:0000256" key="4">
    <source>
        <dbReference type="ARBA" id="ARBA00012313"/>
    </source>
</evidence>
<feature type="domain" description="Plant heme peroxidase family profile" evidence="13">
    <location>
        <begin position="39"/>
        <end position="340"/>
    </location>
</feature>
<keyword evidence="5 11" id="KW-0575">Peroxidase</keyword>
<accession>A0ABQ8H0H7</accession>
<keyword evidence="11" id="KW-0376">Hydrogen peroxide</keyword>
<comment type="catalytic activity">
    <reaction evidence="1 11">
        <text>2 a phenolic donor + H2O2 = 2 a phenolic radical donor + 2 H2O</text>
        <dbReference type="Rhea" id="RHEA:56136"/>
        <dbReference type="ChEBI" id="CHEBI:15377"/>
        <dbReference type="ChEBI" id="CHEBI:16240"/>
        <dbReference type="ChEBI" id="CHEBI:139520"/>
        <dbReference type="ChEBI" id="CHEBI:139521"/>
        <dbReference type="EC" id="1.11.1.7"/>
    </reaction>
</comment>
<keyword evidence="10" id="KW-1015">Disulfide bond</keyword>
<evidence type="ECO:0000259" key="13">
    <source>
        <dbReference type="PROSITE" id="PS50873"/>
    </source>
</evidence>
<dbReference type="InterPro" id="IPR010255">
    <property type="entry name" value="Haem_peroxidase_sf"/>
</dbReference>
<dbReference type="Gene3D" id="1.10.520.10">
    <property type="match status" value="1"/>
</dbReference>
<evidence type="ECO:0000256" key="9">
    <source>
        <dbReference type="ARBA" id="ARBA00023004"/>
    </source>
</evidence>
<keyword evidence="7 11" id="KW-0479">Metal-binding</keyword>
<evidence type="ECO:0000256" key="7">
    <source>
        <dbReference type="ARBA" id="ARBA00022723"/>
    </source>
</evidence>
<evidence type="ECO:0000256" key="8">
    <source>
        <dbReference type="ARBA" id="ARBA00023002"/>
    </source>
</evidence>
<dbReference type="EMBL" id="JAFEMO010000015">
    <property type="protein sequence ID" value="KAH7543704.1"/>
    <property type="molecule type" value="Genomic_DNA"/>
</dbReference>
<comment type="similarity">
    <text evidence="3">Belongs to the peroxidase family. Ascorbate peroxidase subfamily.</text>
</comment>
<comment type="cofactor">
    <cofactor evidence="11">
        <name>Ca(2+)</name>
        <dbReference type="ChEBI" id="CHEBI:29108"/>
    </cofactor>
    <text evidence="11">Binds 2 calcium ions per subunit.</text>
</comment>
<dbReference type="EC" id="1.11.1.7" evidence="4 11"/>
<dbReference type="CDD" id="cd00693">
    <property type="entry name" value="secretory_peroxidase"/>
    <property type="match status" value="1"/>
</dbReference>
<evidence type="ECO:0000256" key="11">
    <source>
        <dbReference type="RuleBase" id="RU362060"/>
    </source>
</evidence>
<dbReference type="PANTHER" id="PTHR31517">
    <property type="match status" value="1"/>
</dbReference>